<dbReference type="SMART" id="SM00342">
    <property type="entry name" value="HTH_ARAC"/>
    <property type="match status" value="1"/>
</dbReference>
<dbReference type="InterPro" id="IPR046532">
    <property type="entry name" value="DUF6597"/>
</dbReference>
<evidence type="ECO:0000313" key="6">
    <source>
        <dbReference type="EMBL" id="AKJ06334.1"/>
    </source>
</evidence>
<protein>
    <submittedName>
        <fullName evidence="7">AraC-like DNA-binding protein</fullName>
    </submittedName>
    <submittedName>
        <fullName evidence="6">Transcriptional regulator, AraC family</fullName>
    </submittedName>
</protein>
<accession>A0AAC8QF57</accession>
<evidence type="ECO:0000259" key="5">
    <source>
        <dbReference type="PROSITE" id="PS01124"/>
    </source>
</evidence>
<evidence type="ECO:0000256" key="3">
    <source>
        <dbReference type="ARBA" id="ARBA00023163"/>
    </source>
</evidence>
<dbReference type="InterPro" id="IPR009057">
    <property type="entry name" value="Homeodomain-like_sf"/>
</dbReference>
<proteinExistence type="predicted"/>
<dbReference type="EMBL" id="QUMU01000005">
    <property type="protein sequence ID" value="REG32348.1"/>
    <property type="molecule type" value="Genomic_DNA"/>
</dbReference>
<evidence type="ECO:0000256" key="1">
    <source>
        <dbReference type="ARBA" id="ARBA00023015"/>
    </source>
</evidence>
<dbReference type="KEGG" id="age:AA314_07960"/>
<feature type="compositionally biased region" description="Polar residues" evidence="4">
    <location>
        <begin position="230"/>
        <end position="240"/>
    </location>
</feature>
<dbReference type="GO" id="GO:0003700">
    <property type="term" value="F:DNA-binding transcription factor activity"/>
    <property type="evidence" value="ECO:0007669"/>
    <property type="project" value="InterPro"/>
</dbReference>
<keyword evidence="1" id="KW-0805">Transcription regulation</keyword>
<reference evidence="7 9" key="2">
    <citation type="submission" date="2018-08" db="EMBL/GenBank/DDBJ databases">
        <title>Genomic Encyclopedia of Archaeal and Bacterial Type Strains, Phase II (KMG-II): from individual species to whole genera.</title>
        <authorList>
            <person name="Goeker M."/>
        </authorList>
    </citation>
    <scope>NUCLEOTIDE SEQUENCE [LARGE SCALE GENOMIC DNA]</scope>
    <source>
        <strain evidence="7 9">DSM 2261</strain>
    </source>
</reference>
<keyword evidence="3" id="KW-0804">Transcription</keyword>
<evidence type="ECO:0000313" key="9">
    <source>
        <dbReference type="Proteomes" id="UP000256345"/>
    </source>
</evidence>
<dbReference type="SUPFAM" id="SSF46689">
    <property type="entry name" value="Homeodomain-like"/>
    <property type="match status" value="1"/>
</dbReference>
<evidence type="ECO:0000313" key="8">
    <source>
        <dbReference type="Proteomes" id="UP000035579"/>
    </source>
</evidence>
<feature type="region of interest" description="Disordered" evidence="4">
    <location>
        <begin position="227"/>
        <end position="246"/>
    </location>
</feature>
<evidence type="ECO:0000313" key="7">
    <source>
        <dbReference type="EMBL" id="REG32348.1"/>
    </source>
</evidence>
<dbReference type="PROSITE" id="PS01124">
    <property type="entry name" value="HTH_ARAC_FAMILY_2"/>
    <property type="match status" value="1"/>
</dbReference>
<dbReference type="InterPro" id="IPR018060">
    <property type="entry name" value="HTH_AraC"/>
</dbReference>
<evidence type="ECO:0000256" key="4">
    <source>
        <dbReference type="SAM" id="MobiDB-lite"/>
    </source>
</evidence>
<gene>
    <name evidence="6" type="ORF">AA314_07960</name>
    <name evidence="7" type="ORF">ATI61_105676</name>
</gene>
<dbReference type="Pfam" id="PF12833">
    <property type="entry name" value="HTH_18"/>
    <property type="match status" value="1"/>
</dbReference>
<organism evidence="6 8">
    <name type="scientific">Archangium gephyra</name>
    <dbReference type="NCBI Taxonomy" id="48"/>
    <lineage>
        <taxon>Bacteria</taxon>
        <taxon>Pseudomonadati</taxon>
        <taxon>Myxococcota</taxon>
        <taxon>Myxococcia</taxon>
        <taxon>Myxococcales</taxon>
        <taxon>Cystobacterineae</taxon>
        <taxon>Archangiaceae</taxon>
        <taxon>Archangium</taxon>
    </lineage>
</organism>
<dbReference type="Proteomes" id="UP000035579">
    <property type="component" value="Chromosome"/>
</dbReference>
<name>A0AAC8QF57_9BACT</name>
<dbReference type="RefSeq" id="WP_053067071.1">
    <property type="nucleotide sequence ID" value="NZ_CP011509.1"/>
</dbReference>
<sequence>MSAPASLEERVEFLMWVPPEASVTHEHEVVPDANMDLLLELSDERCRAVLHGPLTRSIHVPSRAGHGYLVVHFRPGAMPGLVDASPSELVNGSVELREVGGLCVDALGERLLAAGSPERMREELTPLLSRVPYPPGDSFDRALRHLLARPEPLRPGALADALHLSTRTLQRAFKERVGFSPRTYTRIARMQEALAALREHPTRSLSEVAHRIGYADHAHMTRDFRELTGRTPSDFRTPSPSGRGLG</sequence>
<dbReference type="PANTHER" id="PTHR46796">
    <property type="entry name" value="HTH-TYPE TRANSCRIPTIONAL ACTIVATOR RHAS-RELATED"/>
    <property type="match status" value="1"/>
</dbReference>
<dbReference type="InterPro" id="IPR050204">
    <property type="entry name" value="AraC_XylS_family_regulators"/>
</dbReference>
<dbReference type="AlphaFoldDB" id="A0AAC8QF57"/>
<reference evidence="6 8" key="1">
    <citation type="submission" date="2015-05" db="EMBL/GenBank/DDBJ databases">
        <title>Genome assembly of Archangium gephyra DSM 2261.</title>
        <authorList>
            <person name="Sharma G."/>
            <person name="Subramanian S."/>
        </authorList>
    </citation>
    <scope>NUCLEOTIDE SEQUENCE [LARGE SCALE GENOMIC DNA]</scope>
    <source>
        <strain evidence="6 8">DSM 2261</strain>
    </source>
</reference>
<dbReference type="EMBL" id="CP011509">
    <property type="protein sequence ID" value="AKJ06334.1"/>
    <property type="molecule type" value="Genomic_DNA"/>
</dbReference>
<dbReference type="GO" id="GO:0043565">
    <property type="term" value="F:sequence-specific DNA binding"/>
    <property type="evidence" value="ECO:0007669"/>
    <property type="project" value="InterPro"/>
</dbReference>
<keyword evidence="9" id="KW-1185">Reference proteome</keyword>
<dbReference type="Gene3D" id="1.10.10.60">
    <property type="entry name" value="Homeodomain-like"/>
    <property type="match status" value="1"/>
</dbReference>
<keyword evidence="2" id="KW-0238">DNA-binding</keyword>
<feature type="domain" description="HTH araC/xylS-type" evidence="5">
    <location>
        <begin position="137"/>
        <end position="238"/>
    </location>
</feature>
<dbReference type="Pfam" id="PF20240">
    <property type="entry name" value="DUF6597"/>
    <property type="match status" value="1"/>
</dbReference>
<evidence type="ECO:0000256" key="2">
    <source>
        <dbReference type="ARBA" id="ARBA00023125"/>
    </source>
</evidence>
<dbReference type="Proteomes" id="UP000256345">
    <property type="component" value="Unassembled WGS sequence"/>
</dbReference>